<dbReference type="EMBL" id="NRRU01000009">
    <property type="protein sequence ID" value="MBK1711912.1"/>
    <property type="molecule type" value="Genomic_DNA"/>
</dbReference>
<dbReference type="PRINTS" id="PR00344">
    <property type="entry name" value="BCTRLSENSOR"/>
</dbReference>
<dbReference type="InterPro" id="IPR003594">
    <property type="entry name" value="HATPase_dom"/>
</dbReference>
<keyword evidence="5" id="KW-0808">Transferase</keyword>
<keyword evidence="9" id="KW-0067">ATP-binding</keyword>
<sequence>MAARPQRAPIGPRRLRHQLLALLILSTALAMALLYRVSATRLDDVAVDASMGWAGSVAHGAAAAATAALESGDDAELEATLRSFAGMAGVVRLEVVDSRGVQLLSLHQSTEGLVTREPPSAAPARAVAGAAARSGPVGDDAVQVWAPAGPGGRLGSFGVTFSLGLERARLGMLSNEAMLAIALVSLVTIIVSYGFVQRALAPLQRLVGFSAELGERAGARLELGGGSREFRELADALNGASARLRAQMEAIGHAESRNQAILQAVPDVILGLDAECRVQVVNPSLSSVFGLQPEEALGRPVAELLPELTREQAERRTLAGLYMRASGTHVVRLELEARRHGGTSFPAEVSLSRTETADGVRYAAVVRDMTEQRMTFAMLNLYSRALECTTNGVVICDMSLPGYPVFYANPAFSRITGYAADETIGRNCAFLQGEDRAQPQLAELDAAVHAGRSTQVVLRNYRKDGTLFFNELSVSPVADAGGRPRHYVGVLNDVTERERARMAIAERSARLNAVFDLSPDGFVVFDGEGEGGGRLVYCNPAFEAMTGWDLQAQAAPMTVDEFDRRFLKQCDAASPYPPLSQALAADAAAADGPDLLQLALPERRVLARMARHAGDGQHETILFFRDITRETEVDRMKSEFLTTAAHELRTPMVSVFGFTELLLRRPVSEERRRDMLETIHRQASLLINMVNELLDLARIEARQGKDLRREPCRLDSLVTQAVGPMLIAGGAHDLQIDIAHPDCVLQVDPEKTNQALTNVLSNAVKYSPAGGTVLVTTQSGELRGEPAVGVRVTDHGIGMAPEQLARIFERFYRADPSGNIPGTGLGMCLVKEIAELQGGRVDVASTPGRGTTVTIWLPLASAGAGLPDALSGGGAVQ</sequence>
<evidence type="ECO:0000256" key="8">
    <source>
        <dbReference type="ARBA" id="ARBA00022777"/>
    </source>
</evidence>
<dbReference type="Gene3D" id="3.30.565.10">
    <property type="entry name" value="Histidine kinase-like ATPase, C-terminal domain"/>
    <property type="match status" value="1"/>
</dbReference>
<dbReference type="PROSITE" id="PS50885">
    <property type="entry name" value="HAMP"/>
    <property type="match status" value="1"/>
</dbReference>
<dbReference type="SMART" id="SM00086">
    <property type="entry name" value="PAC"/>
    <property type="match status" value="2"/>
</dbReference>
<reference evidence="18" key="2">
    <citation type="journal article" date="2020" name="Microorganisms">
        <title>Osmotic Adaptation and Compatible Solute Biosynthesis of Phototrophic Bacteria as Revealed from Genome Analyses.</title>
        <authorList>
            <person name="Imhoff J.F."/>
            <person name="Rahn T."/>
            <person name="Kunzel S."/>
            <person name="Keller A."/>
            <person name="Neulinger S.C."/>
        </authorList>
    </citation>
    <scope>NUCLEOTIDE SEQUENCE</scope>
    <source>
        <strain evidence="18">IM 151</strain>
    </source>
</reference>
<feature type="domain" description="PAS" evidence="15">
    <location>
        <begin position="507"/>
        <end position="548"/>
    </location>
</feature>
<evidence type="ECO:0000259" key="17">
    <source>
        <dbReference type="PROSITE" id="PS50885"/>
    </source>
</evidence>
<dbReference type="InterPro" id="IPR001610">
    <property type="entry name" value="PAC"/>
</dbReference>
<feature type="domain" description="Histidine kinase" evidence="14">
    <location>
        <begin position="643"/>
        <end position="861"/>
    </location>
</feature>
<evidence type="ECO:0000256" key="13">
    <source>
        <dbReference type="SAM" id="Phobius"/>
    </source>
</evidence>
<dbReference type="InterPro" id="IPR000014">
    <property type="entry name" value="PAS"/>
</dbReference>
<dbReference type="GO" id="GO:0016301">
    <property type="term" value="F:kinase activity"/>
    <property type="evidence" value="ECO:0007669"/>
    <property type="project" value="UniProtKB-KW"/>
</dbReference>
<dbReference type="Proteomes" id="UP001041814">
    <property type="component" value="Unassembled WGS sequence"/>
</dbReference>
<dbReference type="PROSITE" id="PS50112">
    <property type="entry name" value="PAS"/>
    <property type="match status" value="3"/>
</dbReference>
<dbReference type="Pfam" id="PF02518">
    <property type="entry name" value="HATPase_c"/>
    <property type="match status" value="1"/>
</dbReference>
<evidence type="ECO:0000256" key="11">
    <source>
        <dbReference type="ARBA" id="ARBA00023012"/>
    </source>
</evidence>
<evidence type="ECO:0000256" key="10">
    <source>
        <dbReference type="ARBA" id="ARBA00022989"/>
    </source>
</evidence>
<evidence type="ECO:0000259" key="16">
    <source>
        <dbReference type="PROSITE" id="PS50113"/>
    </source>
</evidence>
<dbReference type="SUPFAM" id="SSF55874">
    <property type="entry name" value="ATPase domain of HSP90 chaperone/DNA topoisomerase II/histidine kinase"/>
    <property type="match status" value="1"/>
</dbReference>
<dbReference type="PANTHER" id="PTHR42878:SF7">
    <property type="entry name" value="SENSOR HISTIDINE KINASE GLRK"/>
    <property type="match status" value="1"/>
</dbReference>
<feature type="domain" description="PAC" evidence="16">
    <location>
        <begin position="452"/>
        <end position="506"/>
    </location>
</feature>
<evidence type="ECO:0000313" key="18">
    <source>
        <dbReference type="EMBL" id="MBK1711912.1"/>
    </source>
</evidence>
<dbReference type="CDD" id="cd00082">
    <property type="entry name" value="HisKA"/>
    <property type="match status" value="1"/>
</dbReference>
<feature type="transmembrane region" description="Helical" evidence="13">
    <location>
        <begin position="177"/>
        <end position="196"/>
    </location>
</feature>
<evidence type="ECO:0000256" key="12">
    <source>
        <dbReference type="ARBA" id="ARBA00023136"/>
    </source>
</evidence>
<evidence type="ECO:0000259" key="14">
    <source>
        <dbReference type="PROSITE" id="PS50109"/>
    </source>
</evidence>
<dbReference type="InterPro" id="IPR003660">
    <property type="entry name" value="HAMP_dom"/>
</dbReference>
<organism evidence="18 19">
    <name type="scientific">Rubrivivax gelatinosus</name>
    <name type="common">Rhodocyclus gelatinosus</name>
    <name type="synonym">Rhodopseudomonas gelatinosa</name>
    <dbReference type="NCBI Taxonomy" id="28068"/>
    <lineage>
        <taxon>Bacteria</taxon>
        <taxon>Pseudomonadati</taxon>
        <taxon>Pseudomonadota</taxon>
        <taxon>Betaproteobacteria</taxon>
        <taxon>Burkholderiales</taxon>
        <taxon>Sphaerotilaceae</taxon>
        <taxon>Rubrivivax</taxon>
    </lineage>
</organism>
<dbReference type="SMART" id="SM00091">
    <property type="entry name" value="PAS"/>
    <property type="match status" value="3"/>
</dbReference>
<dbReference type="Pfam" id="PF13426">
    <property type="entry name" value="PAS_9"/>
    <property type="match status" value="2"/>
</dbReference>
<dbReference type="Gene3D" id="1.10.287.130">
    <property type="match status" value="1"/>
</dbReference>
<keyword evidence="8 18" id="KW-0418">Kinase</keyword>
<dbReference type="InterPro" id="IPR050351">
    <property type="entry name" value="BphY/WalK/GraS-like"/>
</dbReference>
<keyword evidence="7" id="KW-0547">Nucleotide-binding</keyword>
<dbReference type="InterPro" id="IPR005467">
    <property type="entry name" value="His_kinase_dom"/>
</dbReference>
<keyword evidence="10 13" id="KW-1133">Transmembrane helix</keyword>
<dbReference type="SUPFAM" id="SSF47384">
    <property type="entry name" value="Homodimeric domain of signal transducing histidine kinase"/>
    <property type="match status" value="1"/>
</dbReference>
<dbReference type="InterPro" id="IPR036890">
    <property type="entry name" value="HATPase_C_sf"/>
</dbReference>
<comment type="caution">
    <text evidence="18">The sequence shown here is derived from an EMBL/GenBank/DDBJ whole genome shotgun (WGS) entry which is preliminary data.</text>
</comment>
<reference evidence="18" key="1">
    <citation type="submission" date="2017-08" db="EMBL/GenBank/DDBJ databases">
        <authorList>
            <person name="Imhoff J.F."/>
            <person name="Rahn T."/>
            <person name="Kuenzel S."/>
            <person name="Neulinger S.C."/>
        </authorList>
    </citation>
    <scope>NUCLEOTIDE SEQUENCE</scope>
    <source>
        <strain evidence="18">IM 151</strain>
    </source>
</reference>
<accession>A0ABS1DPK6</accession>
<feature type="domain" description="PAS" evidence="15">
    <location>
        <begin position="378"/>
        <end position="451"/>
    </location>
</feature>
<dbReference type="PROSITE" id="PS50109">
    <property type="entry name" value="HIS_KIN"/>
    <property type="match status" value="1"/>
</dbReference>
<keyword evidence="6 13" id="KW-0812">Transmembrane</keyword>
<dbReference type="InterPro" id="IPR003661">
    <property type="entry name" value="HisK_dim/P_dom"/>
</dbReference>
<keyword evidence="4" id="KW-0597">Phosphoprotein</keyword>
<evidence type="ECO:0000256" key="7">
    <source>
        <dbReference type="ARBA" id="ARBA00022741"/>
    </source>
</evidence>
<comment type="subcellular location">
    <subcellularLocation>
        <location evidence="2">Membrane</location>
        <topology evidence="2">Multi-pass membrane protein</topology>
    </subcellularLocation>
</comment>
<dbReference type="NCBIfam" id="TIGR00229">
    <property type="entry name" value="sensory_box"/>
    <property type="match status" value="2"/>
</dbReference>
<dbReference type="SUPFAM" id="SSF55785">
    <property type="entry name" value="PYP-like sensor domain (PAS domain)"/>
    <property type="match status" value="3"/>
</dbReference>
<dbReference type="EC" id="2.7.13.3" evidence="3"/>
<dbReference type="PROSITE" id="PS50113">
    <property type="entry name" value="PAC"/>
    <property type="match status" value="1"/>
</dbReference>
<evidence type="ECO:0000256" key="1">
    <source>
        <dbReference type="ARBA" id="ARBA00000085"/>
    </source>
</evidence>
<dbReference type="SMART" id="SM00388">
    <property type="entry name" value="HisKA"/>
    <property type="match status" value="1"/>
</dbReference>
<feature type="domain" description="HAMP" evidence="17">
    <location>
        <begin position="197"/>
        <end position="249"/>
    </location>
</feature>
<name>A0ABS1DPK6_RUBGE</name>
<keyword evidence="11" id="KW-0902">Two-component regulatory system</keyword>
<dbReference type="SMART" id="SM00387">
    <property type="entry name" value="HATPase_c"/>
    <property type="match status" value="1"/>
</dbReference>
<evidence type="ECO:0000256" key="2">
    <source>
        <dbReference type="ARBA" id="ARBA00004141"/>
    </source>
</evidence>
<gene>
    <name evidence="18" type="ORF">CKO43_03850</name>
</gene>
<evidence type="ECO:0000256" key="4">
    <source>
        <dbReference type="ARBA" id="ARBA00022553"/>
    </source>
</evidence>
<dbReference type="Pfam" id="PF13188">
    <property type="entry name" value="PAS_8"/>
    <property type="match status" value="1"/>
</dbReference>
<protein>
    <recommendedName>
        <fullName evidence="3">histidine kinase</fullName>
        <ecNumber evidence="3">2.7.13.3</ecNumber>
    </recommendedName>
</protein>
<dbReference type="RefSeq" id="WP_200377890.1">
    <property type="nucleotide sequence ID" value="NZ_NRRU01000009.1"/>
</dbReference>
<dbReference type="InterPro" id="IPR035965">
    <property type="entry name" value="PAS-like_dom_sf"/>
</dbReference>
<dbReference type="InterPro" id="IPR000700">
    <property type="entry name" value="PAS-assoc_C"/>
</dbReference>
<keyword evidence="19" id="KW-1185">Reference proteome</keyword>
<feature type="domain" description="PAS" evidence="15">
    <location>
        <begin position="254"/>
        <end position="305"/>
    </location>
</feature>
<evidence type="ECO:0000259" key="15">
    <source>
        <dbReference type="PROSITE" id="PS50112"/>
    </source>
</evidence>
<evidence type="ECO:0000313" key="19">
    <source>
        <dbReference type="Proteomes" id="UP001041814"/>
    </source>
</evidence>
<keyword evidence="12 13" id="KW-0472">Membrane</keyword>
<evidence type="ECO:0000256" key="3">
    <source>
        <dbReference type="ARBA" id="ARBA00012438"/>
    </source>
</evidence>
<evidence type="ECO:0000256" key="6">
    <source>
        <dbReference type="ARBA" id="ARBA00022692"/>
    </source>
</evidence>
<evidence type="ECO:0000256" key="9">
    <source>
        <dbReference type="ARBA" id="ARBA00022840"/>
    </source>
</evidence>
<dbReference type="PANTHER" id="PTHR42878">
    <property type="entry name" value="TWO-COMPONENT HISTIDINE KINASE"/>
    <property type="match status" value="1"/>
</dbReference>
<comment type="catalytic activity">
    <reaction evidence="1">
        <text>ATP + protein L-histidine = ADP + protein N-phospho-L-histidine.</text>
        <dbReference type="EC" id="2.7.13.3"/>
    </reaction>
</comment>
<dbReference type="Pfam" id="PF00512">
    <property type="entry name" value="HisKA"/>
    <property type="match status" value="1"/>
</dbReference>
<dbReference type="CDD" id="cd00075">
    <property type="entry name" value="HATPase"/>
    <property type="match status" value="1"/>
</dbReference>
<proteinExistence type="predicted"/>
<dbReference type="CDD" id="cd00130">
    <property type="entry name" value="PAS"/>
    <property type="match status" value="2"/>
</dbReference>
<dbReference type="InterPro" id="IPR004358">
    <property type="entry name" value="Sig_transdc_His_kin-like_C"/>
</dbReference>
<dbReference type="Gene3D" id="3.30.450.20">
    <property type="entry name" value="PAS domain"/>
    <property type="match status" value="3"/>
</dbReference>
<dbReference type="InterPro" id="IPR036097">
    <property type="entry name" value="HisK_dim/P_sf"/>
</dbReference>
<evidence type="ECO:0000256" key="5">
    <source>
        <dbReference type="ARBA" id="ARBA00022679"/>
    </source>
</evidence>